<proteinExistence type="predicted"/>
<dbReference type="InterPro" id="IPR001401">
    <property type="entry name" value="Dynamin_GTPase"/>
</dbReference>
<dbReference type="InterPro" id="IPR020850">
    <property type="entry name" value="GED_dom"/>
</dbReference>
<dbReference type="GO" id="GO:0005525">
    <property type="term" value="F:GTP binding"/>
    <property type="evidence" value="ECO:0007669"/>
    <property type="project" value="InterPro"/>
</dbReference>
<dbReference type="PROSITE" id="PS51388">
    <property type="entry name" value="GED"/>
    <property type="match status" value="1"/>
</dbReference>
<organism evidence="6 7">
    <name type="scientific">Pleurostoma richardsiae</name>
    <dbReference type="NCBI Taxonomy" id="41990"/>
    <lineage>
        <taxon>Eukaryota</taxon>
        <taxon>Fungi</taxon>
        <taxon>Dikarya</taxon>
        <taxon>Ascomycota</taxon>
        <taxon>Pezizomycotina</taxon>
        <taxon>Sordariomycetes</taxon>
        <taxon>Sordariomycetidae</taxon>
        <taxon>Calosphaeriales</taxon>
        <taxon>Pleurostomataceae</taxon>
        <taxon>Pleurostoma</taxon>
    </lineage>
</organism>
<accession>A0AA38VEF8</accession>
<gene>
    <name evidence="6" type="ORF">NKR23_g6012</name>
</gene>
<evidence type="ECO:0000259" key="4">
    <source>
        <dbReference type="PROSITE" id="PS51388"/>
    </source>
</evidence>
<evidence type="ECO:0000313" key="6">
    <source>
        <dbReference type="EMBL" id="KAJ9144120.1"/>
    </source>
</evidence>
<dbReference type="InterPro" id="IPR022812">
    <property type="entry name" value="Dynamin"/>
</dbReference>
<dbReference type="PROSITE" id="PS51718">
    <property type="entry name" value="G_DYNAMIN_2"/>
    <property type="match status" value="1"/>
</dbReference>
<dbReference type="AlphaFoldDB" id="A0AA38VEF8"/>
<feature type="region of interest" description="Disordered" evidence="3">
    <location>
        <begin position="1"/>
        <end position="81"/>
    </location>
</feature>
<dbReference type="PRINTS" id="PR00195">
    <property type="entry name" value="DYNAMIN"/>
</dbReference>
<evidence type="ECO:0000256" key="2">
    <source>
        <dbReference type="ARBA" id="ARBA00023134"/>
    </source>
</evidence>
<dbReference type="GO" id="GO:0008017">
    <property type="term" value="F:microtubule binding"/>
    <property type="evidence" value="ECO:0007669"/>
    <property type="project" value="TreeGrafter"/>
</dbReference>
<feature type="compositionally biased region" description="Polar residues" evidence="3">
    <location>
        <begin position="40"/>
        <end position="52"/>
    </location>
</feature>
<dbReference type="Pfam" id="PF00350">
    <property type="entry name" value="Dynamin_N"/>
    <property type="match status" value="1"/>
</dbReference>
<reference evidence="6" key="1">
    <citation type="submission" date="2022-07" db="EMBL/GenBank/DDBJ databases">
        <title>Fungi with potential for degradation of polypropylene.</title>
        <authorList>
            <person name="Gostincar C."/>
        </authorList>
    </citation>
    <scope>NUCLEOTIDE SEQUENCE</scope>
    <source>
        <strain evidence="6">EXF-13308</strain>
    </source>
</reference>
<dbReference type="GO" id="GO:0031623">
    <property type="term" value="P:receptor internalization"/>
    <property type="evidence" value="ECO:0007669"/>
    <property type="project" value="TreeGrafter"/>
</dbReference>
<feature type="compositionally biased region" description="Acidic residues" evidence="3">
    <location>
        <begin position="943"/>
        <end position="952"/>
    </location>
</feature>
<dbReference type="PANTHER" id="PTHR11566:SF131">
    <property type="entry name" value="GTPASE, PUTATIVE (AFU_ORTHOLOGUE AFUA_6G07630)-RELATED"/>
    <property type="match status" value="1"/>
</dbReference>
<dbReference type="SMART" id="SM00053">
    <property type="entry name" value="DYNc"/>
    <property type="match status" value="1"/>
</dbReference>
<dbReference type="PANTHER" id="PTHR11566">
    <property type="entry name" value="DYNAMIN"/>
    <property type="match status" value="1"/>
</dbReference>
<dbReference type="CDD" id="cd08771">
    <property type="entry name" value="DLP_1"/>
    <property type="match status" value="1"/>
</dbReference>
<name>A0AA38VEF8_9PEZI</name>
<feature type="domain" description="Dynamin-type G" evidence="5">
    <location>
        <begin position="142"/>
        <end position="488"/>
    </location>
</feature>
<dbReference type="GO" id="GO:0005874">
    <property type="term" value="C:microtubule"/>
    <property type="evidence" value="ECO:0007669"/>
    <property type="project" value="TreeGrafter"/>
</dbReference>
<keyword evidence="1" id="KW-0547">Nucleotide-binding</keyword>
<dbReference type="Gene3D" id="3.40.50.300">
    <property type="entry name" value="P-loop containing nucleotide triphosphate hydrolases"/>
    <property type="match status" value="1"/>
</dbReference>
<evidence type="ECO:0000256" key="1">
    <source>
        <dbReference type="ARBA" id="ARBA00022741"/>
    </source>
</evidence>
<sequence length="958" mass="108983">MGRGKIKSEAGRRQSPPLSSVSASVPRPVPTTPRRQRLTDYTSSDVETASTNRGRRSGAPTVDSHMLQHQNAASSDAQDDDEGVILMEVRTRIKPPPEEDEPVPMNPGGQDDISRILKDIGRHLKSFNNTLGRLHALGIQHITNLPELVLVGDQSSGKSSLMSAIAHLNLPRSDGVCTRCPIHIRLSSSDQESCRISLQQDYAFAASGNEPITEADVTEDNPFPPWVKQPREIKEFKTISYRNEDEDRGIDSIENIVRWAQVAILNHNHPHEQFIPLGRSERNPDELDPALEEERLSAAERATEAKFSPNTVSLEIKGRGLPDLSFYDLPGVFRNARHERDQYLVKVVENLTREYISHSKAMILWAVPMNVDPETSSAFTIIRQLRAQDRTIGVMTKADLLPRAGHSQWLAMLEGTQHMVGLGYYITSRTPQQALSKQHAAEEAFFNRQLQGSVWPLEFEAFDDRCGVDCLVRFLSQKLGHEFSKSLPEVQQKLNSKLNNIKDHLSRLPERPQNPELEVRRSLMEFAAAVKARITGKPFINVWRPCSDRFKKDVLDLKPKFVVMPDGFKMDRPDASAAIDLTDAESVVTMTSSPSLSAKRRQTFDESFESQTPVTQRRRGANGVKLEDQGRSFTMPPPPVTPQTPRTRNVRQSSSKTLAMIRQKLDSARDPGKPGEIPYEVYESLSMDGIRLWNEPIKSFLQEITSLLQRELDRALDNAFSNLKKRLVFKECKRFIKEFVHSHRDVVLDRMMLVYRLESEKIYTTDYETFKRHYDTELQILKRSRHFFRWKAHINDTTRETVPDWGKMTVEAQNKERKKHLEEDAKLGDDPYKEEIDVASHARGYFLTAAMRFIDCIAMHVSSGLFPDIVQSVDFYLDERLGLINNSDPTIFERLMEEEKATSDKRIQLKNDLQKFERAIEEIRNLQETVMAADEQSDTPMAEGDEDSDIGDTLDGSA</sequence>
<dbReference type="Gene3D" id="1.20.120.1240">
    <property type="entry name" value="Dynamin, middle domain"/>
    <property type="match status" value="1"/>
</dbReference>
<dbReference type="SUPFAM" id="SSF52540">
    <property type="entry name" value="P-loop containing nucleoside triphosphate hydrolases"/>
    <property type="match status" value="1"/>
</dbReference>
<feature type="compositionally biased region" description="Basic and acidic residues" evidence="3">
    <location>
        <begin position="1"/>
        <end position="12"/>
    </location>
</feature>
<keyword evidence="7" id="KW-1185">Reference proteome</keyword>
<feature type="domain" description="GED" evidence="4">
    <location>
        <begin position="835"/>
        <end position="931"/>
    </location>
</feature>
<feature type="region of interest" description="Disordered" evidence="3">
    <location>
        <begin position="931"/>
        <end position="958"/>
    </location>
</feature>
<keyword evidence="2" id="KW-0342">GTP-binding</keyword>
<evidence type="ECO:0000259" key="5">
    <source>
        <dbReference type="PROSITE" id="PS51718"/>
    </source>
</evidence>
<dbReference type="EMBL" id="JANBVO010000017">
    <property type="protein sequence ID" value="KAJ9144120.1"/>
    <property type="molecule type" value="Genomic_DNA"/>
</dbReference>
<evidence type="ECO:0000256" key="3">
    <source>
        <dbReference type="SAM" id="MobiDB-lite"/>
    </source>
</evidence>
<dbReference type="InterPro" id="IPR027417">
    <property type="entry name" value="P-loop_NTPase"/>
</dbReference>
<dbReference type="InterPro" id="IPR030381">
    <property type="entry name" value="G_DYNAMIN_dom"/>
</dbReference>
<dbReference type="Pfam" id="PF01031">
    <property type="entry name" value="Dynamin_M"/>
    <property type="match status" value="1"/>
</dbReference>
<evidence type="ECO:0000313" key="7">
    <source>
        <dbReference type="Proteomes" id="UP001174694"/>
    </source>
</evidence>
<dbReference type="InterPro" id="IPR000375">
    <property type="entry name" value="Dynamin_stalk"/>
</dbReference>
<feature type="compositionally biased region" description="Low complexity" evidence="3">
    <location>
        <begin position="13"/>
        <end position="26"/>
    </location>
</feature>
<feature type="region of interest" description="Disordered" evidence="3">
    <location>
        <begin position="592"/>
        <end position="655"/>
    </location>
</feature>
<dbReference type="GO" id="GO:0005737">
    <property type="term" value="C:cytoplasm"/>
    <property type="evidence" value="ECO:0007669"/>
    <property type="project" value="TreeGrafter"/>
</dbReference>
<feature type="compositionally biased region" description="Low complexity" evidence="3">
    <location>
        <begin position="643"/>
        <end position="652"/>
    </location>
</feature>
<dbReference type="GO" id="GO:0005886">
    <property type="term" value="C:plasma membrane"/>
    <property type="evidence" value="ECO:0007669"/>
    <property type="project" value="TreeGrafter"/>
</dbReference>
<comment type="caution">
    <text evidence="6">The sequence shown here is derived from an EMBL/GenBank/DDBJ whole genome shotgun (WGS) entry which is preliminary data.</text>
</comment>
<protein>
    <submittedName>
        <fullName evidence="6">Interferon-induced GTP-binding protein Mx</fullName>
    </submittedName>
</protein>
<dbReference type="InterPro" id="IPR045063">
    <property type="entry name" value="Dynamin_N"/>
</dbReference>
<dbReference type="GO" id="GO:0003924">
    <property type="term" value="F:GTPase activity"/>
    <property type="evidence" value="ECO:0007669"/>
    <property type="project" value="InterPro"/>
</dbReference>
<dbReference type="Proteomes" id="UP001174694">
    <property type="component" value="Unassembled WGS sequence"/>
</dbReference>